<dbReference type="Pfam" id="PF02467">
    <property type="entry name" value="Whib"/>
    <property type="match status" value="1"/>
</dbReference>
<evidence type="ECO:0000313" key="3">
    <source>
        <dbReference type="EMBL" id="OFJ52154.1"/>
    </source>
</evidence>
<dbReference type="AlphaFoldDB" id="A0A1E8Q2I2"/>
<dbReference type="EMBL" id="MCHX01000046">
    <property type="protein sequence ID" value="OFJ52154.1"/>
    <property type="molecule type" value="Genomic_DNA"/>
</dbReference>
<dbReference type="InterPro" id="IPR034768">
    <property type="entry name" value="4FE4S_WBL"/>
</dbReference>
<dbReference type="Proteomes" id="UP000178953">
    <property type="component" value="Unassembled WGS sequence"/>
</dbReference>
<dbReference type="PROSITE" id="PS51674">
    <property type="entry name" value="4FE4S_WBL"/>
    <property type="match status" value="1"/>
</dbReference>
<name>A0A1E8Q2I2_9MYCO</name>
<evidence type="ECO:0000259" key="2">
    <source>
        <dbReference type="PROSITE" id="PS51674"/>
    </source>
</evidence>
<evidence type="ECO:0000313" key="4">
    <source>
        <dbReference type="Proteomes" id="UP000178953"/>
    </source>
</evidence>
<comment type="caution">
    <text evidence="3">The sequence shown here is derived from an EMBL/GenBank/DDBJ whole genome shotgun (WGS) entry which is preliminary data.</text>
</comment>
<dbReference type="RefSeq" id="WP_070354609.1">
    <property type="nucleotide sequence ID" value="NZ_MCHX01000046.1"/>
</dbReference>
<accession>A0A1E8Q2I2</accession>
<feature type="domain" description="4Fe-4S Wbl-type" evidence="2">
    <location>
        <begin position="50"/>
        <end position="108"/>
    </location>
</feature>
<reference evidence="3 4" key="1">
    <citation type="submission" date="2016-09" db="EMBL/GenBank/DDBJ databases">
        <title>genome sequence of Mycobacterium sp. 739 SCH.</title>
        <authorList>
            <person name="Greninger A.L."/>
            <person name="Qin X."/>
            <person name="Jerome K."/>
            <person name="Vora S."/>
            <person name="Quinn K."/>
        </authorList>
    </citation>
    <scope>NUCLEOTIDE SEQUENCE [LARGE SCALE GENOMIC DNA]</scope>
    <source>
        <strain evidence="3 4">SCH</strain>
    </source>
</reference>
<proteinExistence type="predicted"/>
<protein>
    <submittedName>
        <fullName evidence="3">Transcription factor WhiB</fullName>
    </submittedName>
</protein>
<gene>
    <name evidence="3" type="ORF">BEL07_18920</name>
</gene>
<keyword evidence="4" id="KW-1185">Reference proteome</keyword>
<feature type="region of interest" description="Disordered" evidence="1">
    <location>
        <begin position="90"/>
        <end position="134"/>
    </location>
</feature>
<feature type="compositionally biased region" description="Low complexity" evidence="1">
    <location>
        <begin position="115"/>
        <end position="134"/>
    </location>
</feature>
<sequence>MHRRGQSLDTIADNLRVTTRSVSRYLALPVPQPLSTEPEVRLADFYLDGACHEFPEYDWLSRSPGVQAECKAICEYCPVLQKCRTYGLTKGRDDAGILGGLTRNERQRKTRGRTAADGGQRQGGVAADDQQGAA</sequence>
<evidence type="ECO:0000256" key="1">
    <source>
        <dbReference type="SAM" id="MobiDB-lite"/>
    </source>
</evidence>
<organism evidence="3 4">
    <name type="scientific">Mycolicibacterium grossiae</name>
    <dbReference type="NCBI Taxonomy" id="1552759"/>
    <lineage>
        <taxon>Bacteria</taxon>
        <taxon>Bacillati</taxon>
        <taxon>Actinomycetota</taxon>
        <taxon>Actinomycetes</taxon>
        <taxon>Mycobacteriales</taxon>
        <taxon>Mycobacteriaceae</taxon>
        <taxon>Mycolicibacterium</taxon>
    </lineage>
</organism>